<dbReference type="GO" id="GO:0004029">
    <property type="term" value="F:aldehyde dehydrogenase (NAD+) activity"/>
    <property type="evidence" value="ECO:0007669"/>
    <property type="project" value="UniProtKB-EC"/>
</dbReference>
<dbReference type="InterPro" id="IPR029510">
    <property type="entry name" value="Ald_DH_CS_GLU"/>
</dbReference>
<dbReference type="EC" id="1.2.1.3" evidence="5"/>
<sequence length="452" mass="49056">MIVECADMFARSEYMFLSEIDLSVVHPGYYVNGKWKGRSSSMVTSVNPVDNETIAAVTEGSIEDYEEGIQACSKAAKLWMKTPVSKRCEIVRQIGDALRAKLQLFGRLVSLEVGKILVAGIGEVQLRNPFGVVGVITPFNFPCAVLGRNACMALVTGNCVVWKGSRTTPLVTIAITKLVAGVLKNNNLPGAIFTSFCGGAPIGQAMAEDKRIPLVSFTGTSKVGLMVQQRVNDRFGKCLLELSGNNAITVMGDADIPLVVQAVLLDAVGIAGQCRITCHRLFIQETIYELVIERLLLEYTLVTIGMGDPLKTGTLLGPLHTKALKRNFRTVMQKIKSQGGKVFIGDVVSTVGNFVRPTIVEISPNADVVKEELFVPVLYVIKFTTFEEAMQINNSISPGSSNSIFTRKPHLVVPGIRSLGIDCGIVNVNLPTRGRGGAGSDSWEQYTRRTIW</sequence>
<dbReference type="InterPro" id="IPR016161">
    <property type="entry name" value="Ald_DH/histidinol_DH"/>
</dbReference>
<evidence type="ECO:0000259" key="8">
    <source>
        <dbReference type="Pfam" id="PF00171"/>
    </source>
</evidence>
<keyword evidence="3 7" id="KW-0560">Oxidoreductase</keyword>
<proteinExistence type="inferred from homology"/>
<dbReference type="Gene3D" id="3.40.309.10">
    <property type="entry name" value="Aldehyde Dehydrogenase, Chain A, domain 2"/>
    <property type="match status" value="1"/>
</dbReference>
<dbReference type="eggNOG" id="KOG2453">
    <property type="taxonomic scope" value="Eukaryota"/>
</dbReference>
<comment type="subunit">
    <text evidence="2">Homotetramer.</text>
</comment>
<dbReference type="SUPFAM" id="SSF53720">
    <property type="entry name" value="ALDH-like"/>
    <property type="match status" value="1"/>
</dbReference>
<protein>
    <recommendedName>
        <fullName evidence="5">aldehyde dehydrogenase (NAD(+))</fullName>
        <ecNumber evidence="5">1.2.1.3</ecNumber>
    </recommendedName>
</protein>
<reference evidence="10" key="1">
    <citation type="journal article" date="2007" name="Nature">
        <title>The grapevine genome sequence suggests ancestral hexaploidization in major angiosperm phyla.</title>
        <authorList>
            <consortium name="The French-Italian Public Consortium for Grapevine Genome Characterization."/>
            <person name="Jaillon O."/>
            <person name="Aury J.-M."/>
            <person name="Noel B."/>
            <person name="Policriti A."/>
            <person name="Clepet C."/>
            <person name="Casagrande A."/>
            <person name="Choisne N."/>
            <person name="Aubourg S."/>
            <person name="Vitulo N."/>
            <person name="Jubin C."/>
            <person name="Vezzi A."/>
            <person name="Legeai F."/>
            <person name="Hugueney P."/>
            <person name="Dasilva C."/>
            <person name="Horner D."/>
            <person name="Mica E."/>
            <person name="Jublot D."/>
            <person name="Poulain J."/>
            <person name="Bruyere C."/>
            <person name="Billault A."/>
            <person name="Segurens B."/>
            <person name="Gouyvenoux M."/>
            <person name="Ugarte E."/>
            <person name="Cattonaro F."/>
            <person name="Anthouard V."/>
            <person name="Vico V."/>
            <person name="Del Fabbro C."/>
            <person name="Alaux M."/>
            <person name="Di Gaspero G."/>
            <person name="Dumas V."/>
            <person name="Felice N."/>
            <person name="Paillard S."/>
            <person name="Juman I."/>
            <person name="Moroldo M."/>
            <person name="Scalabrin S."/>
            <person name="Canaguier A."/>
            <person name="Le Clainche I."/>
            <person name="Malacrida G."/>
            <person name="Durand E."/>
            <person name="Pesole G."/>
            <person name="Laucou V."/>
            <person name="Chatelet P."/>
            <person name="Merdinoglu D."/>
            <person name="Delledonne M."/>
            <person name="Pezzotti M."/>
            <person name="Lecharny A."/>
            <person name="Scarpelli C."/>
            <person name="Artiguenave F."/>
            <person name="Pe M.E."/>
            <person name="Valle G."/>
            <person name="Morgante M."/>
            <person name="Caboche M."/>
            <person name="Adam-Blondon A.-F."/>
            <person name="Weissenbach J."/>
            <person name="Quetier F."/>
            <person name="Wincker P."/>
        </authorList>
    </citation>
    <scope>NUCLEOTIDE SEQUENCE [LARGE SCALE GENOMIC DNA]</scope>
    <source>
        <strain evidence="10">cv. Pinot noir / PN40024</strain>
    </source>
</reference>
<keyword evidence="10" id="KW-1185">Reference proteome</keyword>
<dbReference type="InterPro" id="IPR016162">
    <property type="entry name" value="Ald_DH_N"/>
</dbReference>
<dbReference type="PANTHER" id="PTHR43521:SF1">
    <property type="entry name" value="ALPHA-AMINOADIPIC SEMIALDEHYDE DEHYDROGENASE"/>
    <property type="match status" value="1"/>
</dbReference>
<keyword evidence="4" id="KW-0520">NAD</keyword>
<evidence type="ECO:0000256" key="7">
    <source>
        <dbReference type="RuleBase" id="RU003345"/>
    </source>
</evidence>
<dbReference type="InterPro" id="IPR015590">
    <property type="entry name" value="Aldehyde_DH_dom"/>
</dbReference>
<organism evidence="9 10">
    <name type="scientific">Vitis vinifera</name>
    <name type="common">Grape</name>
    <dbReference type="NCBI Taxonomy" id="29760"/>
    <lineage>
        <taxon>Eukaryota</taxon>
        <taxon>Viridiplantae</taxon>
        <taxon>Streptophyta</taxon>
        <taxon>Embryophyta</taxon>
        <taxon>Tracheophyta</taxon>
        <taxon>Spermatophyta</taxon>
        <taxon>Magnoliopsida</taxon>
        <taxon>eudicotyledons</taxon>
        <taxon>Gunneridae</taxon>
        <taxon>Pentapetalae</taxon>
        <taxon>rosids</taxon>
        <taxon>Vitales</taxon>
        <taxon>Vitaceae</taxon>
        <taxon>Viteae</taxon>
        <taxon>Vitis</taxon>
    </lineage>
</organism>
<dbReference type="PANTHER" id="PTHR43521">
    <property type="entry name" value="ALPHA-AMINOADIPIC SEMIALDEHYDE DEHYDROGENASE"/>
    <property type="match status" value="1"/>
</dbReference>
<dbReference type="InterPro" id="IPR044638">
    <property type="entry name" value="ALDH7A1-like"/>
</dbReference>
<name>F6HXV2_VITVI</name>
<evidence type="ECO:0000256" key="4">
    <source>
        <dbReference type="ARBA" id="ARBA00023027"/>
    </source>
</evidence>
<dbReference type="Gene3D" id="3.40.605.10">
    <property type="entry name" value="Aldehyde Dehydrogenase, Chain A, domain 1"/>
    <property type="match status" value="2"/>
</dbReference>
<evidence type="ECO:0000256" key="3">
    <source>
        <dbReference type="ARBA" id="ARBA00023002"/>
    </source>
</evidence>
<dbReference type="STRING" id="29760.F6HXV2"/>
<evidence type="ECO:0000256" key="1">
    <source>
        <dbReference type="ARBA" id="ARBA00009986"/>
    </source>
</evidence>
<gene>
    <name evidence="9" type="ordered locus">VIT_09s0002g01010</name>
</gene>
<comment type="similarity">
    <text evidence="1 7">Belongs to the aldehyde dehydrogenase family.</text>
</comment>
<feature type="domain" description="Aldehyde dehydrogenase" evidence="8">
    <location>
        <begin position="124"/>
        <end position="434"/>
    </location>
</feature>
<evidence type="ECO:0000256" key="6">
    <source>
        <dbReference type="PROSITE-ProRule" id="PRU10007"/>
    </source>
</evidence>
<dbReference type="EMBL" id="FN596494">
    <property type="protein sequence ID" value="CCB59277.1"/>
    <property type="molecule type" value="Genomic_DNA"/>
</dbReference>
<feature type="active site" evidence="6">
    <location>
        <position position="241"/>
    </location>
</feature>
<dbReference type="HOGENOM" id="CLU_005391_1_2_1"/>
<dbReference type="Proteomes" id="UP000009183">
    <property type="component" value="Chromosome 9"/>
</dbReference>
<dbReference type="Pfam" id="PF00171">
    <property type="entry name" value="Aldedh"/>
    <property type="match status" value="1"/>
</dbReference>
<accession>F6HXV2</accession>
<dbReference type="InParanoid" id="F6HXV2"/>
<dbReference type="PaxDb" id="29760-VIT_09s0002g01010.t01"/>
<evidence type="ECO:0000256" key="2">
    <source>
        <dbReference type="ARBA" id="ARBA00011881"/>
    </source>
</evidence>
<evidence type="ECO:0000313" key="10">
    <source>
        <dbReference type="Proteomes" id="UP000009183"/>
    </source>
</evidence>
<dbReference type="AlphaFoldDB" id="F6HXV2"/>
<evidence type="ECO:0000313" key="9">
    <source>
        <dbReference type="EMBL" id="CCB59277.1"/>
    </source>
</evidence>
<dbReference type="InterPro" id="IPR016163">
    <property type="entry name" value="Ald_DH_C"/>
</dbReference>
<evidence type="ECO:0000256" key="5">
    <source>
        <dbReference type="ARBA" id="ARBA00024226"/>
    </source>
</evidence>
<dbReference type="OrthoDB" id="10357489at2759"/>
<dbReference type="PROSITE" id="PS00687">
    <property type="entry name" value="ALDEHYDE_DEHYDR_GLU"/>
    <property type="match status" value="1"/>
</dbReference>